<protein>
    <recommendedName>
        <fullName evidence="6">NHL repeat-containing protein</fullName>
    </recommendedName>
</protein>
<evidence type="ECO:0000256" key="1">
    <source>
        <dbReference type="ARBA" id="ARBA00022737"/>
    </source>
</evidence>
<comment type="caution">
    <text evidence="3">The sequence shown here is derived from an EMBL/GenBank/DDBJ whole genome shotgun (WGS) entry which is preliminary data.</text>
</comment>
<evidence type="ECO:0008006" key="6">
    <source>
        <dbReference type="Google" id="ProtNLM"/>
    </source>
</evidence>
<dbReference type="InterPro" id="IPR050952">
    <property type="entry name" value="TRIM-NHL_E3_ligases"/>
</dbReference>
<dbReference type="InterPro" id="IPR001258">
    <property type="entry name" value="NHL_repeat"/>
</dbReference>
<evidence type="ECO:0000256" key="2">
    <source>
        <dbReference type="PROSITE-ProRule" id="PRU00504"/>
    </source>
</evidence>
<dbReference type="Pfam" id="PF01436">
    <property type="entry name" value="NHL"/>
    <property type="match status" value="1"/>
</dbReference>
<evidence type="ECO:0000313" key="3">
    <source>
        <dbReference type="EMBL" id="CAF1199528.1"/>
    </source>
</evidence>
<dbReference type="SUPFAM" id="SSF101898">
    <property type="entry name" value="NHL repeat"/>
    <property type="match status" value="1"/>
</dbReference>
<dbReference type="InterPro" id="IPR011042">
    <property type="entry name" value="6-blade_b-propeller_TolB-like"/>
</dbReference>
<accession>A0A814WA78</accession>
<dbReference type="EMBL" id="CAJNOQ010008532">
    <property type="protein sequence ID" value="CAF1199528.1"/>
    <property type="molecule type" value="Genomic_DNA"/>
</dbReference>
<dbReference type="PROSITE" id="PS51125">
    <property type="entry name" value="NHL"/>
    <property type="match status" value="1"/>
</dbReference>
<dbReference type="AlphaFoldDB" id="A0A814WA78"/>
<dbReference type="Proteomes" id="UP000681722">
    <property type="component" value="Unassembled WGS sequence"/>
</dbReference>
<dbReference type="Proteomes" id="UP000663829">
    <property type="component" value="Unassembled WGS sequence"/>
</dbReference>
<name>A0A814WA78_9BILA</name>
<reference evidence="3" key="1">
    <citation type="submission" date="2021-02" db="EMBL/GenBank/DDBJ databases">
        <authorList>
            <person name="Nowell W R."/>
        </authorList>
    </citation>
    <scope>NUCLEOTIDE SEQUENCE</scope>
</reference>
<evidence type="ECO:0000313" key="5">
    <source>
        <dbReference type="Proteomes" id="UP000663829"/>
    </source>
</evidence>
<keyword evidence="5" id="KW-1185">Reference proteome</keyword>
<organism evidence="3 5">
    <name type="scientific">Didymodactylos carnosus</name>
    <dbReference type="NCBI Taxonomy" id="1234261"/>
    <lineage>
        <taxon>Eukaryota</taxon>
        <taxon>Metazoa</taxon>
        <taxon>Spiralia</taxon>
        <taxon>Gnathifera</taxon>
        <taxon>Rotifera</taxon>
        <taxon>Eurotatoria</taxon>
        <taxon>Bdelloidea</taxon>
        <taxon>Philodinida</taxon>
        <taxon>Philodinidae</taxon>
        <taxon>Didymodactylos</taxon>
    </lineage>
</organism>
<dbReference type="EMBL" id="CAJOBC010008533">
    <property type="protein sequence ID" value="CAF3964136.1"/>
    <property type="molecule type" value="Genomic_DNA"/>
</dbReference>
<evidence type="ECO:0000313" key="4">
    <source>
        <dbReference type="EMBL" id="CAF3964136.1"/>
    </source>
</evidence>
<feature type="repeat" description="NHL" evidence="2">
    <location>
        <begin position="184"/>
        <end position="217"/>
    </location>
</feature>
<gene>
    <name evidence="3" type="ORF">GPM918_LOCUS23647</name>
    <name evidence="4" type="ORF">SRO942_LOCUS23646</name>
</gene>
<dbReference type="GO" id="GO:0008270">
    <property type="term" value="F:zinc ion binding"/>
    <property type="evidence" value="ECO:0007669"/>
    <property type="project" value="UniProtKB-KW"/>
</dbReference>
<sequence length="295" mass="32155">MCPSGIWHPVGTTVAGSASGVSGATASTLNGPFDVVVDSAFNVYVSDFWNDRVMKWPQGSVNGTTIGPQSGYGTGTDTNHLDTATALCFDSTESNLYISDTYNCRILKWNVATNNITIVVGGTGCGTALNKFEWSDGLYVDRFDYLYLSDYVNDRVLKFPPNSNSSTMGTVVAGTGTAGSASDQLNTPWGIYVDESDNDALYVVDYANHRVQKWLPNATNGTTVAGGNGAGSLYSQLYYPKHIFVDSFGTIYISDYSNNRIWSVIDATERPNWNPIRHQWEPVRRRLLEPTGSTI</sequence>
<proteinExistence type="predicted"/>
<dbReference type="CDD" id="cd05819">
    <property type="entry name" value="NHL"/>
    <property type="match status" value="1"/>
</dbReference>
<dbReference type="PANTHER" id="PTHR24104:SF25">
    <property type="entry name" value="PROTEIN LIN-41"/>
    <property type="match status" value="1"/>
</dbReference>
<keyword evidence="1" id="KW-0677">Repeat</keyword>
<dbReference type="PANTHER" id="PTHR24104">
    <property type="entry name" value="E3 UBIQUITIN-PROTEIN LIGASE NHLRC1-RELATED"/>
    <property type="match status" value="1"/>
</dbReference>
<dbReference type="Gene3D" id="2.120.10.30">
    <property type="entry name" value="TolB, C-terminal domain"/>
    <property type="match status" value="2"/>
</dbReference>